<evidence type="ECO:0000313" key="2">
    <source>
        <dbReference type="EMBL" id="MBT0957858.1"/>
    </source>
</evidence>
<evidence type="ECO:0000313" key="3">
    <source>
        <dbReference type="Proteomes" id="UP001315686"/>
    </source>
</evidence>
<reference evidence="2 3" key="1">
    <citation type="journal article" date="2021" name="Arch. Microbiol.">
        <title>Harenicola maris gen. nov., sp. nov. isolated from the Sea of Japan shallow sediments.</title>
        <authorList>
            <person name="Romanenko L.A."/>
            <person name="Kurilenko V.V."/>
            <person name="Chernysheva N.Y."/>
            <person name="Tekutyeva L.A."/>
            <person name="Velansky P.V."/>
            <person name="Svetashev V.I."/>
            <person name="Isaeva M.P."/>
        </authorList>
    </citation>
    <scope>NUCLEOTIDE SEQUENCE [LARGE SCALE GENOMIC DNA]</scope>
    <source>
        <strain evidence="2 3">KMM 3653</strain>
    </source>
</reference>
<dbReference type="Proteomes" id="UP001315686">
    <property type="component" value="Unassembled WGS sequence"/>
</dbReference>
<keyword evidence="3" id="KW-1185">Reference proteome</keyword>
<dbReference type="AlphaFoldDB" id="A0AAP2CUD7"/>
<sequence length="1173" mass="127433">MRKTQKSVRRFTTLTSAVALSAGLAAPAMAQDNCQLDGRVLPEGCDQGNSNTVVRMPVGENTEFDRTAVTNSDGFVLSVDGQALNSDQRFEDQVRETDKALEKSGVQVKYDTLGLEPRLDVTIEGAPARYTAGEVVTLQSRMNYPAFVERGEMRIIDRGALGGPRTLSVHPVAPNGAASVTLPEGADVVVVHRVYDERGRYDETAPLSLTRADARGLSDVEEGSDSTLIRRIPVNGASVTVTGNAADPGSRVEALGETTEADAQGNFVLQRIVPRGEQEAEVTLQQGGREASFAREFDVKPIEWFYVGTADLTYSKSTIGGIEEDQTTGRVAFYVDGTTVGGTRITASLDTGEEDIGDIFSNLDEKDPASILDRLDPLDTYPTFGDDSTTVDNTPTSGRIYFKAERNGNHLIWGDYRSTVSGAKYIRSERELYGAQVYLATPQQTESGNPRAELELYAAQPDTLPGRDAFLGTGGSVYFLQRQDITSGTETITVQVRDVDTGRVIDTQVLQFGRDYNINYLQGVVTLTSPLLGTGNNNLVQSNLGGDTVTNLIVQYDYTPTAADLDGFSVGGRGQVWVTDKLRFGISGQSDETGLGGKQEAYGADILYQHSENTFVKLEYAQSEGPGFDSSYSFDGGLIVDNIAGAAGEGEAYNFEAQVDLRDLGFGADGVVGGYYEFRTEGFSTLDYQVNVGSGDQTLYGAYAQVDLREDLSFKAYADVLETSLGARDQTIGFELEADLTDRVTLAVGAEHREKSTDTGSNQRTDVAAKLSYQAREDLSLSIFGQATVDDDGLGELNRYGLGVVKEWQSGWSLEAEVTGGTGGTGGKVLASYQRDKNASYYFGYELDPGREFTSNVAGVDGGKFISGGNRIVNDRVRYFGENSYDIFGARKTLASAYGVQFEPSDYLTYDAALEVGRITDPDNGDFDRTALSLGVRYSDDKTTAQGRLEFRQDRGTTSGTNRDSDTVLVSAKLRHKFDESQRLVFSLDAADTQTDESSILSGTYVDLALGYAYRPIDNDKLNVLVRYRFLNDMYGQEIDGVAGEGPVQRSHVLSLDASYDLNEHWTLGGKLGYRLSETAPDASSELVTNNAGLAVINARYHLVHNWDILLEGRALWLEQSELTETSILGAVYRHVGNHVKVGVGYNFGSFSDDLNDLVHDDKGMFVNVIAKF</sequence>
<name>A0AAP2CUD7_9RHOB</name>
<dbReference type="RefSeq" id="WP_327794080.1">
    <property type="nucleotide sequence ID" value="NZ_JADQAZ010000002.1"/>
</dbReference>
<protein>
    <submittedName>
        <fullName evidence="2">Uncharacterized protein</fullName>
    </submittedName>
</protein>
<accession>A0AAP2CUD7</accession>
<evidence type="ECO:0000256" key="1">
    <source>
        <dbReference type="SAM" id="SignalP"/>
    </source>
</evidence>
<feature type="signal peptide" evidence="1">
    <location>
        <begin position="1"/>
        <end position="30"/>
    </location>
</feature>
<organism evidence="2 3">
    <name type="scientific">Harenicola maris</name>
    <dbReference type="NCBI Taxonomy" id="2841044"/>
    <lineage>
        <taxon>Bacteria</taxon>
        <taxon>Pseudomonadati</taxon>
        <taxon>Pseudomonadota</taxon>
        <taxon>Alphaproteobacteria</taxon>
        <taxon>Rhodobacterales</taxon>
        <taxon>Paracoccaceae</taxon>
        <taxon>Harenicola</taxon>
    </lineage>
</organism>
<dbReference type="SUPFAM" id="SSF56935">
    <property type="entry name" value="Porins"/>
    <property type="match status" value="1"/>
</dbReference>
<comment type="caution">
    <text evidence="2">The sequence shown here is derived from an EMBL/GenBank/DDBJ whole genome shotgun (WGS) entry which is preliminary data.</text>
</comment>
<gene>
    <name evidence="2" type="ORF">IV417_10690</name>
</gene>
<proteinExistence type="predicted"/>
<dbReference type="EMBL" id="JADQAZ010000002">
    <property type="protein sequence ID" value="MBT0957858.1"/>
    <property type="molecule type" value="Genomic_DNA"/>
</dbReference>
<feature type="chain" id="PRO_5042845449" evidence="1">
    <location>
        <begin position="31"/>
        <end position="1173"/>
    </location>
</feature>
<keyword evidence="1" id="KW-0732">Signal</keyword>